<reference evidence="2 3" key="1">
    <citation type="submission" date="2017-12" db="EMBL/GenBank/DDBJ databases">
        <title>Comparative genomics of Botrytis spp.</title>
        <authorList>
            <person name="Valero-Jimenez C.A."/>
            <person name="Tapia P."/>
            <person name="Veloso J."/>
            <person name="Silva-Moreno E."/>
            <person name="Staats M."/>
            <person name="Valdes J.H."/>
            <person name="Van Kan J.A.L."/>
        </authorList>
    </citation>
    <scope>NUCLEOTIDE SEQUENCE [LARGE SCALE GENOMIC DNA]</scope>
    <source>
        <strain evidence="2 3">MUCL435</strain>
    </source>
</reference>
<feature type="compositionally biased region" description="Basic and acidic residues" evidence="1">
    <location>
        <begin position="368"/>
        <end position="381"/>
    </location>
</feature>
<feature type="compositionally biased region" description="Polar residues" evidence="1">
    <location>
        <begin position="339"/>
        <end position="354"/>
    </location>
</feature>
<protein>
    <recommendedName>
        <fullName evidence="4">BTB domain-containing protein</fullName>
    </recommendedName>
</protein>
<feature type="region of interest" description="Disordered" evidence="1">
    <location>
        <begin position="48"/>
        <end position="76"/>
    </location>
</feature>
<proteinExistence type="predicted"/>
<feature type="region of interest" description="Disordered" evidence="1">
    <location>
        <begin position="270"/>
        <end position="296"/>
    </location>
</feature>
<evidence type="ECO:0000256" key="1">
    <source>
        <dbReference type="SAM" id="MobiDB-lite"/>
    </source>
</evidence>
<feature type="compositionally biased region" description="Basic and acidic residues" evidence="1">
    <location>
        <begin position="323"/>
        <end position="338"/>
    </location>
</feature>
<dbReference type="Proteomes" id="UP000308671">
    <property type="component" value="Unassembled WGS sequence"/>
</dbReference>
<comment type="caution">
    <text evidence="2">The sequence shown here is derived from an EMBL/GenBank/DDBJ whole genome shotgun (WGS) entry which is preliminary data.</text>
</comment>
<name>A0A4S8RBK4_9HELO</name>
<keyword evidence="3" id="KW-1185">Reference proteome</keyword>
<feature type="compositionally biased region" description="Polar residues" evidence="1">
    <location>
        <begin position="59"/>
        <end position="75"/>
    </location>
</feature>
<dbReference type="EMBL" id="PQXL01000008">
    <property type="protein sequence ID" value="THV55448.1"/>
    <property type="molecule type" value="Genomic_DNA"/>
</dbReference>
<dbReference type="AlphaFoldDB" id="A0A4S8RBK4"/>
<evidence type="ECO:0000313" key="2">
    <source>
        <dbReference type="EMBL" id="THV55448.1"/>
    </source>
</evidence>
<organism evidence="2 3">
    <name type="scientific">Botrytis galanthina</name>
    <dbReference type="NCBI Taxonomy" id="278940"/>
    <lineage>
        <taxon>Eukaryota</taxon>
        <taxon>Fungi</taxon>
        <taxon>Dikarya</taxon>
        <taxon>Ascomycota</taxon>
        <taxon>Pezizomycotina</taxon>
        <taxon>Leotiomycetes</taxon>
        <taxon>Helotiales</taxon>
        <taxon>Sclerotiniaceae</taxon>
        <taxon>Botrytis</taxon>
    </lineage>
</organism>
<evidence type="ECO:0008006" key="4">
    <source>
        <dbReference type="Google" id="ProtNLM"/>
    </source>
</evidence>
<evidence type="ECO:0000313" key="3">
    <source>
        <dbReference type="Proteomes" id="UP000308671"/>
    </source>
</evidence>
<accession>A0A4S8RBK4</accession>
<feature type="region of interest" description="Disordered" evidence="1">
    <location>
        <begin position="323"/>
        <end position="381"/>
    </location>
</feature>
<gene>
    <name evidence="2" type="ORF">BGAL_0008g00340</name>
</gene>
<sequence>MDNNDTPCVCWGDRSLPDPDMQKLFHEVLGGNNKIKITRKSLVHAAHCPRAPSQEHTSESISTSNGDGNESVSSIDDTDNALEQDNEKYGIVLARVEIGSKDAVLIIHVQRLRDKMPYFAQRFNCGRLNFYERYPELDIAGYKLFKRWLYGTSIAEQKRNKCRTTELFSLYAIALTFEHQSLQDEAMDCLAKEIHESRHESRFTPKHVRFAYELTLPVSKLRSFCVGLVAEAMKEDNQFNWNRKQVSKLLIDIPELLDDIDPEAIRQFKEASTTANNTSDDQQQRTEVDDNIQPINDEVRGYHTRLNRLLSYSSEEYKYNKHARTELDSSPDSGHDSSCKTPDSMSVQYTSPDSENGEERRNNKRVKLSHDGDSVDPGVRD</sequence>
<feature type="compositionally biased region" description="Polar residues" evidence="1">
    <location>
        <begin position="270"/>
        <end position="281"/>
    </location>
</feature>
<dbReference type="OrthoDB" id="3535322at2759"/>